<feature type="transmembrane region" description="Helical" evidence="5">
    <location>
        <begin position="409"/>
        <end position="429"/>
    </location>
</feature>
<dbReference type="GO" id="GO:0005886">
    <property type="term" value="C:plasma membrane"/>
    <property type="evidence" value="ECO:0007669"/>
    <property type="project" value="UniProtKB-SubCell"/>
</dbReference>
<comment type="catalytic activity">
    <reaction evidence="5">
        <text>a quinone + NADH + 5 H(+)(in) = a quinol + NAD(+) + 4 H(+)(out)</text>
        <dbReference type="Rhea" id="RHEA:57888"/>
        <dbReference type="ChEBI" id="CHEBI:15378"/>
        <dbReference type="ChEBI" id="CHEBI:24646"/>
        <dbReference type="ChEBI" id="CHEBI:57540"/>
        <dbReference type="ChEBI" id="CHEBI:57945"/>
        <dbReference type="ChEBI" id="CHEBI:132124"/>
    </reaction>
</comment>
<dbReference type="NCBIfam" id="NF004442">
    <property type="entry name" value="PRK05777.1-5"/>
    <property type="match status" value="1"/>
</dbReference>
<feature type="transmembrane region" description="Helical" evidence="5">
    <location>
        <begin position="109"/>
        <end position="126"/>
    </location>
</feature>
<keyword evidence="5" id="KW-1003">Cell membrane</keyword>
<evidence type="ECO:0000313" key="9">
    <source>
        <dbReference type="Proteomes" id="UP000008555"/>
    </source>
</evidence>
<feature type="transmembrane region" description="Helical" evidence="5">
    <location>
        <begin position="304"/>
        <end position="321"/>
    </location>
</feature>
<keyword evidence="5" id="KW-1278">Translocase</keyword>
<dbReference type="GO" id="GO:0042773">
    <property type="term" value="P:ATP synthesis coupled electron transport"/>
    <property type="evidence" value="ECO:0007669"/>
    <property type="project" value="InterPro"/>
</dbReference>
<keyword evidence="5" id="KW-0813">Transport</keyword>
<dbReference type="EMBL" id="CP000733">
    <property type="protein sequence ID" value="ABS78109.1"/>
    <property type="molecule type" value="Genomic_DNA"/>
</dbReference>
<keyword evidence="5" id="KW-0520">NAD</keyword>
<feature type="transmembrane region" description="Helical" evidence="5">
    <location>
        <begin position="279"/>
        <end position="297"/>
    </location>
</feature>
<keyword evidence="5" id="KW-0997">Cell inner membrane</keyword>
<feature type="transmembrane region" description="Helical" evidence="5">
    <location>
        <begin position="327"/>
        <end position="353"/>
    </location>
</feature>
<evidence type="ECO:0000256" key="5">
    <source>
        <dbReference type="HAMAP-Rule" id="MF_00445"/>
    </source>
</evidence>
<dbReference type="Pfam" id="PF00361">
    <property type="entry name" value="Proton_antipo_M"/>
    <property type="match status" value="1"/>
</dbReference>
<comment type="function">
    <text evidence="5">NDH-1 shuttles electrons from NADH, via FMN and iron-sulfur (Fe-S) centers, to quinones in the respiratory chain. The immediate electron acceptor for the enzyme in this species is believed to be ubiquinone. Couples the redox reaction to proton translocation (for every two electrons transferred, four hydrogen ions are translocated across the cytoplasmic membrane), and thus conserves the redox energy in a proton gradient.</text>
</comment>
<gene>
    <name evidence="5 8" type="primary">nuoN</name>
    <name evidence="8" type="ordered locus">CBUD_0559</name>
</gene>
<organism evidence="8 9">
    <name type="scientific">Coxiella burnetii (strain Dugway 5J108-111)</name>
    <dbReference type="NCBI Taxonomy" id="434922"/>
    <lineage>
        <taxon>Bacteria</taxon>
        <taxon>Pseudomonadati</taxon>
        <taxon>Pseudomonadota</taxon>
        <taxon>Gammaproteobacteria</taxon>
        <taxon>Legionellales</taxon>
        <taxon>Coxiellaceae</taxon>
        <taxon>Coxiella</taxon>
    </lineage>
</organism>
<keyword evidence="5" id="KW-0874">Quinone</keyword>
<evidence type="ECO:0000256" key="6">
    <source>
        <dbReference type="RuleBase" id="RU000320"/>
    </source>
</evidence>
<feature type="transmembrane region" description="Helical" evidence="5">
    <location>
        <begin position="374"/>
        <end position="397"/>
    </location>
</feature>
<comment type="subcellular location">
    <subcellularLocation>
        <location evidence="5">Cell inner membrane</location>
        <topology evidence="5">Multi-pass membrane protein</topology>
    </subcellularLocation>
    <subcellularLocation>
        <location evidence="1">Endomembrane system</location>
        <topology evidence="1">Multi-pass membrane protein</topology>
    </subcellularLocation>
    <subcellularLocation>
        <location evidence="6">Membrane</location>
        <topology evidence="6">Multi-pass membrane protein</topology>
    </subcellularLocation>
</comment>
<feature type="transmembrane region" description="Helical" evidence="5">
    <location>
        <begin position="12"/>
        <end position="31"/>
    </location>
</feature>
<keyword evidence="8" id="KW-0560">Oxidoreductase</keyword>
<dbReference type="GO" id="GO:0008137">
    <property type="term" value="F:NADH dehydrogenase (ubiquinone) activity"/>
    <property type="evidence" value="ECO:0007669"/>
    <property type="project" value="InterPro"/>
</dbReference>
<proteinExistence type="inferred from homology"/>
<evidence type="ECO:0000256" key="2">
    <source>
        <dbReference type="ARBA" id="ARBA00022692"/>
    </source>
</evidence>
<dbReference type="GO" id="GO:0050136">
    <property type="term" value="F:NADH dehydrogenase (quinone) (non-electrogenic) activity"/>
    <property type="evidence" value="ECO:0007669"/>
    <property type="project" value="UniProtKB-UniRule"/>
</dbReference>
<evidence type="ECO:0000256" key="4">
    <source>
        <dbReference type="ARBA" id="ARBA00023136"/>
    </source>
</evidence>
<name>A9KBL8_COXBN</name>
<sequence>MPSELPNFIPAVPEMFVLFMALVILLAGVFIKKRHQIPYYLTQITLILVAGLTWYIFTYSDFAETSFTFHHMFVLDRFSVYLKLFIYLSVFFAFIYAREYNDERKIPHTEFYVLGLLSMLGMVALVSSSNLLTVFLGLELLSLPTYAMVALYRNKTRSVEAGMKYFVIGAISSGMLLYGMSMIFGATQSLDLTEIAKAVSATPLHQNLILAFGLVFIVAGVAFKLGAAPFHMWVPDVYEGAPSSVTLFISTAPKIAAYAMVIRLLILGMPALHVQWHQMLIVVAILSMGIGNFAAIVQSNIKRMLAYSSIAHMGYMLLGVLCGTRNGYAAAMFYTITYSLMSLGAFGMVVLMSRGGFEAENINDFAGLNSRNPWLAFVMMLILFSLAGVPPLVGFIAKVGVLDALIQVHLVWLAVLAVLFAIVGAYYYIRVVKVMYFESAPPKLKPIRCSLEMKIAISLNGLAVLFIGIFPGWLYALSHLAF</sequence>
<reference evidence="8 9" key="1">
    <citation type="journal article" date="2009" name="Infect. Immun.">
        <title>Comparative genomics reveal extensive transposon-mediated genomic plasticity and diversity among potential effector proteins within the genus Coxiella.</title>
        <authorList>
            <person name="Beare P.A."/>
            <person name="Unsworth N."/>
            <person name="Andoh M."/>
            <person name="Voth D.E."/>
            <person name="Omsland A."/>
            <person name="Gilk S.D."/>
            <person name="Williams K.P."/>
            <person name="Sobral B.W."/>
            <person name="Kupko J.J.III."/>
            <person name="Porcella S.F."/>
            <person name="Samuel J.E."/>
            <person name="Heinzen R.A."/>
        </authorList>
    </citation>
    <scope>NUCLEOTIDE SEQUENCE [LARGE SCALE GENOMIC DNA]</scope>
    <source>
        <strain evidence="8 9">Dugway 5J108-111</strain>
    </source>
</reference>
<dbReference type="NCBIfam" id="TIGR01770">
    <property type="entry name" value="NDH_I_N"/>
    <property type="match status" value="1"/>
</dbReference>
<feature type="transmembrane region" description="Helical" evidence="5">
    <location>
        <begin position="38"/>
        <end position="58"/>
    </location>
</feature>
<dbReference type="HOGENOM" id="CLU_007100_1_3_6"/>
<dbReference type="Proteomes" id="UP000008555">
    <property type="component" value="Chromosome"/>
</dbReference>
<evidence type="ECO:0000313" key="8">
    <source>
        <dbReference type="EMBL" id="ABS78109.1"/>
    </source>
</evidence>
<evidence type="ECO:0000256" key="1">
    <source>
        <dbReference type="ARBA" id="ARBA00004127"/>
    </source>
</evidence>
<dbReference type="PANTHER" id="PTHR22773">
    <property type="entry name" value="NADH DEHYDROGENASE"/>
    <property type="match status" value="1"/>
</dbReference>
<feature type="domain" description="NADH:quinone oxidoreductase/Mrp antiporter transmembrane" evidence="7">
    <location>
        <begin position="128"/>
        <end position="419"/>
    </location>
</feature>
<keyword evidence="5" id="KW-0830">Ubiquinone</keyword>
<comment type="similarity">
    <text evidence="5">Belongs to the complex I subunit 2 family.</text>
</comment>
<accession>A9KBL8</accession>
<comment type="subunit">
    <text evidence="5">NDH-1 is composed of 14 different subunits. Subunits NuoA, H, J, K, L, M, N constitute the membrane sector of the complex.</text>
</comment>
<protein>
    <recommendedName>
        <fullName evidence="5">NADH-quinone oxidoreductase subunit N</fullName>
        <ecNumber evidence="5">7.1.1.-</ecNumber>
    </recommendedName>
    <alternativeName>
        <fullName evidence="5">NADH dehydrogenase I subunit N</fullName>
    </alternativeName>
    <alternativeName>
        <fullName evidence="5">NDH-1 subunit N</fullName>
    </alternativeName>
</protein>
<evidence type="ECO:0000259" key="7">
    <source>
        <dbReference type="Pfam" id="PF00361"/>
    </source>
</evidence>
<dbReference type="PRINTS" id="PR01434">
    <property type="entry name" value="NADHDHGNASE5"/>
</dbReference>
<feature type="transmembrane region" description="Helical" evidence="5">
    <location>
        <begin position="165"/>
        <end position="188"/>
    </location>
</feature>
<evidence type="ECO:0000256" key="3">
    <source>
        <dbReference type="ARBA" id="ARBA00022989"/>
    </source>
</evidence>
<dbReference type="RefSeq" id="WP_011996622.1">
    <property type="nucleotide sequence ID" value="NC_009727.1"/>
</dbReference>
<dbReference type="GO" id="GO:0012505">
    <property type="term" value="C:endomembrane system"/>
    <property type="evidence" value="ECO:0007669"/>
    <property type="project" value="UniProtKB-SubCell"/>
</dbReference>
<feature type="transmembrane region" description="Helical" evidence="5">
    <location>
        <begin position="78"/>
        <end position="97"/>
    </location>
</feature>
<dbReference type="EC" id="7.1.1.-" evidence="5"/>
<dbReference type="KEGG" id="cbd:CBUD_0559"/>
<dbReference type="AlphaFoldDB" id="A9KBL8"/>
<keyword evidence="4 5" id="KW-0472">Membrane</keyword>
<feature type="transmembrane region" description="Helical" evidence="5">
    <location>
        <begin position="132"/>
        <end position="153"/>
    </location>
</feature>
<feature type="transmembrane region" description="Helical" evidence="5">
    <location>
        <begin position="208"/>
        <end position="234"/>
    </location>
</feature>
<feature type="transmembrane region" description="Helical" evidence="5">
    <location>
        <begin position="455"/>
        <end position="476"/>
    </location>
</feature>
<keyword evidence="2 5" id="KW-0812">Transmembrane</keyword>
<dbReference type="InterPro" id="IPR010096">
    <property type="entry name" value="NADH-Q_OxRdtase_suN/2"/>
</dbReference>
<dbReference type="HAMAP" id="MF_00445">
    <property type="entry name" value="NDH1_NuoN_1"/>
    <property type="match status" value="1"/>
</dbReference>
<dbReference type="GO" id="GO:0048038">
    <property type="term" value="F:quinone binding"/>
    <property type="evidence" value="ECO:0007669"/>
    <property type="project" value="UniProtKB-KW"/>
</dbReference>
<dbReference type="InterPro" id="IPR001750">
    <property type="entry name" value="ND/Mrp_TM"/>
</dbReference>
<keyword evidence="3 5" id="KW-1133">Transmembrane helix</keyword>